<dbReference type="KEGG" id="iod:EJO50_02935"/>
<accession>A0A3S8ZPY3</accession>
<evidence type="ECO:0000313" key="1">
    <source>
        <dbReference type="EMBL" id="AZN35533.1"/>
    </source>
</evidence>
<dbReference type="AlphaFoldDB" id="A0A3S8ZPY3"/>
<reference evidence="1 2" key="1">
    <citation type="submission" date="2018-12" db="EMBL/GenBank/DDBJ databases">
        <title>Complete genome sequence of Iodobacter sp. H11R3.</title>
        <authorList>
            <person name="Bae J.-W."/>
        </authorList>
    </citation>
    <scope>NUCLEOTIDE SEQUENCE [LARGE SCALE GENOMIC DNA]</scope>
    <source>
        <strain evidence="1 2">H11R3</strain>
    </source>
</reference>
<dbReference type="Proteomes" id="UP000282438">
    <property type="component" value="Chromosome"/>
</dbReference>
<dbReference type="OrthoDB" id="6402405at2"/>
<name>A0A3S8ZPY3_9NEIS</name>
<dbReference type="EMBL" id="CP034433">
    <property type="protein sequence ID" value="AZN35533.1"/>
    <property type="molecule type" value="Genomic_DNA"/>
</dbReference>
<dbReference type="RefSeq" id="WP_125971500.1">
    <property type="nucleotide sequence ID" value="NZ_CP034433.1"/>
</dbReference>
<dbReference type="InterPro" id="IPR006522">
    <property type="entry name" value="Phage_virion_morphogenesis"/>
</dbReference>
<keyword evidence="2" id="KW-1185">Reference proteome</keyword>
<protein>
    <submittedName>
        <fullName evidence="1">Phage virion morphogenesis protein</fullName>
    </submittedName>
</protein>
<evidence type="ECO:0000313" key="2">
    <source>
        <dbReference type="Proteomes" id="UP000282438"/>
    </source>
</evidence>
<proteinExistence type="predicted"/>
<gene>
    <name evidence="1" type="ORF">EJO50_02935</name>
</gene>
<dbReference type="NCBIfam" id="TIGR01635">
    <property type="entry name" value="tail_comp_S"/>
    <property type="match status" value="1"/>
</dbReference>
<dbReference type="Pfam" id="PF05069">
    <property type="entry name" value="Phage_tail_S"/>
    <property type="match status" value="1"/>
</dbReference>
<sequence>MSDNVHQLEGWAAALLANSSPKALRAMNKKLAIALRKRQQAHIAAQQSPDGTPYAPRLPQLRKKGGRVKRKMFTKLRTASHLKVQSNADAATVHFSPSANRLARVHHFGLDDAVNTRRGIRHKYAARELLGFNQIDDELIADTILKQISL</sequence>
<organism evidence="1 2">
    <name type="scientific">Iodobacter ciconiae</name>
    <dbReference type="NCBI Taxonomy" id="2496266"/>
    <lineage>
        <taxon>Bacteria</taxon>
        <taxon>Pseudomonadati</taxon>
        <taxon>Pseudomonadota</taxon>
        <taxon>Betaproteobacteria</taxon>
        <taxon>Neisseriales</taxon>
        <taxon>Chitinibacteraceae</taxon>
        <taxon>Iodobacter</taxon>
    </lineage>
</organism>